<evidence type="ECO:0000313" key="2">
    <source>
        <dbReference type="Proteomes" id="UP001589943"/>
    </source>
</evidence>
<reference evidence="1 2" key="1">
    <citation type="submission" date="2024-09" db="EMBL/GenBank/DDBJ databases">
        <authorList>
            <person name="Sun Q."/>
            <person name="Mori K."/>
        </authorList>
    </citation>
    <scope>NUCLEOTIDE SEQUENCE [LARGE SCALE GENOMIC DNA]</scope>
    <source>
        <strain evidence="1 2">NCAIM B.02537</strain>
    </source>
</reference>
<keyword evidence="2" id="KW-1185">Reference proteome</keyword>
<proteinExistence type="predicted"/>
<evidence type="ECO:0000313" key="1">
    <source>
        <dbReference type="EMBL" id="MFC0590578.1"/>
    </source>
</evidence>
<organism evidence="1 2">
    <name type="scientific">Novosphingobium aquiterrae</name>
    <dbReference type="NCBI Taxonomy" id="624388"/>
    <lineage>
        <taxon>Bacteria</taxon>
        <taxon>Pseudomonadati</taxon>
        <taxon>Pseudomonadota</taxon>
        <taxon>Alphaproteobacteria</taxon>
        <taxon>Sphingomonadales</taxon>
        <taxon>Sphingomonadaceae</taxon>
        <taxon>Novosphingobium</taxon>
    </lineage>
</organism>
<dbReference type="Proteomes" id="UP001589943">
    <property type="component" value="Unassembled WGS sequence"/>
</dbReference>
<protein>
    <submittedName>
        <fullName evidence="1">DUF885 family protein</fullName>
    </submittedName>
</protein>
<comment type="caution">
    <text evidence="1">The sequence shown here is derived from an EMBL/GenBank/DDBJ whole genome shotgun (WGS) entry which is preliminary data.</text>
</comment>
<dbReference type="EMBL" id="JBHLTL010000011">
    <property type="protein sequence ID" value="MFC0590578.1"/>
    <property type="molecule type" value="Genomic_DNA"/>
</dbReference>
<dbReference type="InterPro" id="IPR006311">
    <property type="entry name" value="TAT_signal"/>
</dbReference>
<name>A0ABV6PNH5_9SPHN</name>
<accession>A0ABV6PNH5</accession>
<dbReference type="PANTHER" id="PTHR33361:SF2">
    <property type="entry name" value="DUF885 DOMAIN-CONTAINING PROTEIN"/>
    <property type="match status" value="1"/>
</dbReference>
<dbReference type="RefSeq" id="WP_379482031.1">
    <property type="nucleotide sequence ID" value="NZ_JBHLTL010000011.1"/>
</dbReference>
<dbReference type="Pfam" id="PF05960">
    <property type="entry name" value="DUF885"/>
    <property type="match status" value="1"/>
</dbReference>
<gene>
    <name evidence="1" type="ORF">ACFFF7_14295</name>
</gene>
<dbReference type="InterPro" id="IPR010281">
    <property type="entry name" value="DUF885"/>
</dbReference>
<sequence length="612" mass="66105">MTSLDFSRRDLLRMAGLGSAAFLLPSCTTSGLRHDFTASGVDAFLDSVAWRLLELSPEGATSLGVDTGAHAALRSRLGDRSPRGQAQVASVLREALQAARRFDTAPLSAETRTSLAVVESAFSTALDGFALPYGDVAVGGWRNTPYVVIQNVGGYLDTPRFLDGDHPVHDAADAEAYLARLAVFPAQLDGELVRLKAAGRMGAIAPSFLLDKAIRQMTQTQADAAAGGDLVQSLVRRTTTIPGDWARRATATVTGPVAAALARQLDELKAQRARASDDAGIWARPRGEEWYAWGLRASTTTRRSPDEVHQIGLDQLAQLHARMDPILRKLGYTSGTVGERMTALGTDKRFHFSNDDKGRAEIIALMQAKIDFIRGKLPQAFRTLVRGNLEIRRLPAAEEPGAPGAYGGAGSIDGTVPGKIWINLGSTDLHSRYSLPTLAFHEGIPGHVWQGEYANRLPLIRTLLAFNAYSEGWALYAETLGDELGAYDGDPVGQLGYLQSIAFRACRLVVDTGLHAKRWTREQAVDWFSKTNGSSVAEVAPEVDRYCSWPGQACGYKMGHSEILAQRERARTALGARFDLRDFNDAVVGGGNVPLDVLAQNVSRYIAAPPAR</sequence>
<dbReference type="PANTHER" id="PTHR33361">
    <property type="entry name" value="GLR0591 PROTEIN"/>
    <property type="match status" value="1"/>
</dbReference>
<dbReference type="PROSITE" id="PS51318">
    <property type="entry name" value="TAT"/>
    <property type="match status" value="1"/>
</dbReference>